<dbReference type="RefSeq" id="WP_377933231.1">
    <property type="nucleotide sequence ID" value="NZ_JBHUMF010000012.1"/>
</dbReference>
<feature type="transmembrane region" description="Helical" evidence="2">
    <location>
        <begin position="157"/>
        <end position="178"/>
    </location>
</feature>
<feature type="transmembrane region" description="Helical" evidence="2">
    <location>
        <begin position="237"/>
        <end position="255"/>
    </location>
</feature>
<comment type="caution">
    <text evidence="3">The sequence shown here is derived from an EMBL/GenBank/DDBJ whole genome shotgun (WGS) entry which is preliminary data.</text>
</comment>
<feature type="transmembrane region" description="Helical" evidence="2">
    <location>
        <begin position="285"/>
        <end position="306"/>
    </location>
</feature>
<feature type="transmembrane region" description="Helical" evidence="2">
    <location>
        <begin position="432"/>
        <end position="453"/>
    </location>
</feature>
<proteinExistence type="predicted"/>
<feature type="transmembrane region" description="Helical" evidence="2">
    <location>
        <begin position="465"/>
        <end position="486"/>
    </location>
</feature>
<feature type="transmembrane region" description="Helical" evidence="2">
    <location>
        <begin position="101"/>
        <end position="120"/>
    </location>
</feature>
<organism evidence="3 4">
    <name type="scientific">Bacillus seohaeanensis</name>
    <dbReference type="NCBI Taxonomy" id="284580"/>
    <lineage>
        <taxon>Bacteria</taxon>
        <taxon>Bacillati</taxon>
        <taxon>Bacillota</taxon>
        <taxon>Bacilli</taxon>
        <taxon>Bacillales</taxon>
        <taxon>Bacillaceae</taxon>
        <taxon>Bacillus</taxon>
    </lineage>
</organism>
<sequence>MNERKLEELEQKMKYLEKELYVVKRELIRAKEESVERPSQKVAVSTTKQVEQEVEKQAKNQTQPEDKGIDFSVEWWLPKVFLFVLLIGSIWGFMAASQNGWLTPGFRVVIGAVVSILMYAGGERFIKDQRKLGITLLSGSIVLSVITLFSVNILYGFINGIVTNILLVLLIAAGIWLSHHHKSQLILCLIGVGAYLFPFIFAGEARNEWLFYGYQLIIFFLLTTFSFLKGYRYGWNISYYLLYFTMLFFAAFGMGEITIKTIFPFAIQHVYLLAIIILDKGKRLNAELIPAFVSGTFILMGLMQVVYLDIPLWYYALLGVIYIAISFFQKMEKKSTKDVLLLLGSVHLLLLILEYVEYDWSFLLLGIQAVVLLMLAYQRKSYINLAASFVLIFISFFGTVLQPVGHYFGEVVPAFLLYFGYVYTLKRNNKKFLTMSPSVLKTFSTGLVFLFLLRSTSELVNDWLYSDRMTAFTVALAAFSIFYLIFGESKKDIFYRWVGISFLGITLVKFFLMDLVFLDFAIRAMILIPIGVIGLVLSRLLYKKKQ</sequence>
<evidence type="ECO:0000313" key="3">
    <source>
        <dbReference type="EMBL" id="MFD2680083.1"/>
    </source>
</evidence>
<dbReference type="InterPro" id="IPR019286">
    <property type="entry name" value="DUF2339_TM"/>
</dbReference>
<dbReference type="PANTHER" id="PTHR38434:SF1">
    <property type="entry name" value="BLL2549 PROTEIN"/>
    <property type="match status" value="1"/>
</dbReference>
<feature type="transmembrane region" description="Helical" evidence="2">
    <location>
        <begin position="407"/>
        <end position="425"/>
    </location>
</feature>
<feature type="transmembrane region" description="Helical" evidence="2">
    <location>
        <begin position="524"/>
        <end position="542"/>
    </location>
</feature>
<keyword evidence="2" id="KW-0472">Membrane</keyword>
<name>A0ABW5RN09_9BACI</name>
<feature type="transmembrane region" description="Helical" evidence="2">
    <location>
        <begin position="185"/>
        <end position="203"/>
    </location>
</feature>
<feature type="transmembrane region" description="Helical" evidence="2">
    <location>
        <begin position="493"/>
        <end position="512"/>
    </location>
</feature>
<dbReference type="PANTHER" id="PTHR38434">
    <property type="entry name" value="BLL2549 PROTEIN"/>
    <property type="match status" value="1"/>
</dbReference>
<feature type="transmembrane region" description="Helical" evidence="2">
    <location>
        <begin position="76"/>
        <end position="95"/>
    </location>
</feature>
<feature type="coiled-coil region" evidence="1">
    <location>
        <begin position="6"/>
        <end position="33"/>
    </location>
</feature>
<feature type="transmembrane region" description="Helical" evidence="2">
    <location>
        <begin position="261"/>
        <end position="278"/>
    </location>
</feature>
<feature type="transmembrane region" description="Helical" evidence="2">
    <location>
        <begin position="209"/>
        <end position="228"/>
    </location>
</feature>
<dbReference type="EMBL" id="JBHUMF010000012">
    <property type="protein sequence ID" value="MFD2680083.1"/>
    <property type="molecule type" value="Genomic_DNA"/>
</dbReference>
<evidence type="ECO:0000256" key="2">
    <source>
        <dbReference type="SAM" id="Phobius"/>
    </source>
</evidence>
<keyword evidence="2" id="KW-0812">Transmembrane</keyword>
<keyword evidence="2" id="KW-1133">Transmembrane helix</keyword>
<keyword evidence="4" id="KW-1185">Reference proteome</keyword>
<feature type="transmembrane region" description="Helical" evidence="2">
    <location>
        <begin position="312"/>
        <end position="328"/>
    </location>
</feature>
<keyword evidence="1" id="KW-0175">Coiled coil</keyword>
<gene>
    <name evidence="3" type="ORF">ACFSUL_04890</name>
</gene>
<feature type="transmembrane region" description="Helical" evidence="2">
    <location>
        <begin position="132"/>
        <end position="151"/>
    </location>
</feature>
<evidence type="ECO:0000256" key="1">
    <source>
        <dbReference type="SAM" id="Coils"/>
    </source>
</evidence>
<feature type="transmembrane region" description="Helical" evidence="2">
    <location>
        <begin position="362"/>
        <end position="377"/>
    </location>
</feature>
<accession>A0ABW5RN09</accession>
<evidence type="ECO:0000313" key="4">
    <source>
        <dbReference type="Proteomes" id="UP001597506"/>
    </source>
</evidence>
<reference evidence="4" key="1">
    <citation type="journal article" date="2019" name="Int. J. Syst. Evol. Microbiol.">
        <title>The Global Catalogue of Microorganisms (GCM) 10K type strain sequencing project: providing services to taxonomists for standard genome sequencing and annotation.</title>
        <authorList>
            <consortium name="The Broad Institute Genomics Platform"/>
            <consortium name="The Broad Institute Genome Sequencing Center for Infectious Disease"/>
            <person name="Wu L."/>
            <person name="Ma J."/>
        </authorList>
    </citation>
    <scope>NUCLEOTIDE SEQUENCE [LARGE SCALE GENOMIC DNA]</scope>
    <source>
        <strain evidence="4">KCTC 3913</strain>
    </source>
</reference>
<dbReference type="Proteomes" id="UP001597506">
    <property type="component" value="Unassembled WGS sequence"/>
</dbReference>
<protein>
    <submittedName>
        <fullName evidence="3">DUF2339 domain-containing protein</fullName>
    </submittedName>
</protein>
<feature type="transmembrane region" description="Helical" evidence="2">
    <location>
        <begin position="382"/>
        <end position="401"/>
    </location>
</feature>
<dbReference type="Pfam" id="PF10101">
    <property type="entry name" value="DUF2339"/>
    <property type="match status" value="1"/>
</dbReference>
<feature type="transmembrane region" description="Helical" evidence="2">
    <location>
        <begin position="340"/>
        <end position="356"/>
    </location>
</feature>